<evidence type="ECO:0000256" key="3">
    <source>
        <dbReference type="SAM" id="MobiDB-lite"/>
    </source>
</evidence>
<keyword evidence="5" id="KW-1185">Reference proteome</keyword>
<evidence type="ECO:0000313" key="4">
    <source>
        <dbReference type="EMBL" id="NVO27522.1"/>
    </source>
</evidence>
<dbReference type="Proteomes" id="UP000523601">
    <property type="component" value="Unassembled WGS sequence"/>
</dbReference>
<accession>A0ABX2PDH4</accession>
<evidence type="ECO:0000313" key="5">
    <source>
        <dbReference type="Proteomes" id="UP000523601"/>
    </source>
</evidence>
<keyword evidence="2" id="KW-0964">Secreted</keyword>
<dbReference type="SUPFAM" id="SSF51120">
    <property type="entry name" value="beta-Roll"/>
    <property type="match status" value="2"/>
</dbReference>
<organism evidence="4 5">
    <name type="scientific">Donghicola mangrovi</name>
    <dbReference type="NCBI Taxonomy" id="2729614"/>
    <lineage>
        <taxon>Bacteria</taxon>
        <taxon>Pseudomonadati</taxon>
        <taxon>Pseudomonadota</taxon>
        <taxon>Alphaproteobacteria</taxon>
        <taxon>Rhodobacterales</taxon>
        <taxon>Roseobacteraceae</taxon>
        <taxon>Donghicola</taxon>
    </lineage>
</organism>
<name>A0ABX2PDH4_9RHOB</name>
<evidence type="ECO:0000256" key="2">
    <source>
        <dbReference type="ARBA" id="ARBA00022525"/>
    </source>
</evidence>
<dbReference type="PROSITE" id="PS00330">
    <property type="entry name" value="HEMOLYSIN_CALCIUM"/>
    <property type="match status" value="2"/>
</dbReference>
<dbReference type="PANTHER" id="PTHR38340:SF1">
    <property type="entry name" value="S-LAYER PROTEIN"/>
    <property type="match status" value="1"/>
</dbReference>
<dbReference type="PANTHER" id="PTHR38340">
    <property type="entry name" value="S-LAYER PROTEIN"/>
    <property type="match status" value="1"/>
</dbReference>
<reference evidence="4 5" key="1">
    <citation type="submission" date="2020-04" db="EMBL/GenBank/DDBJ databases">
        <title>Donghicola sp., a member of the Rhodobacteraceae family isolated from mangrove forest in Thailand.</title>
        <authorList>
            <person name="Charoenyingcharoen P."/>
            <person name="Yukphan P."/>
        </authorList>
    </citation>
    <scope>NUCLEOTIDE SEQUENCE [LARGE SCALE GENOMIC DNA]</scope>
    <source>
        <strain evidence="4 5">C2-DW-16</strain>
    </source>
</reference>
<feature type="compositionally biased region" description="Basic and acidic residues" evidence="3">
    <location>
        <begin position="373"/>
        <end position="384"/>
    </location>
</feature>
<dbReference type="InterPro" id="IPR050557">
    <property type="entry name" value="RTX_toxin/Mannuronan_C5-epim"/>
</dbReference>
<feature type="region of interest" description="Disordered" evidence="3">
    <location>
        <begin position="315"/>
        <end position="454"/>
    </location>
</feature>
<feature type="compositionally biased region" description="Acidic residues" evidence="3">
    <location>
        <begin position="101"/>
        <end position="124"/>
    </location>
</feature>
<dbReference type="EMBL" id="JABCJD010000003">
    <property type="protein sequence ID" value="NVO27522.1"/>
    <property type="molecule type" value="Genomic_DNA"/>
</dbReference>
<comment type="caution">
    <text evidence="4">The sequence shown here is derived from an EMBL/GenBank/DDBJ whole genome shotgun (WGS) entry which is preliminary data.</text>
</comment>
<sequence length="555" mass="58350">MSSNDLYSFDFDTDGTITQVYEVSSSGELSAEDVDSNETFTLLDGYVIQTEAERGRTEYTVYKQDADTGYWFEIAHGRGTLDSDGLAAIIDATADLTYSTDDSEDDDTEDSDGSEDDDTDDSDGSEDHGHDGDVYQINLNEEGTAVVSIYQVEDDGSLEIEPISPNESYTISGDYVVEVEIKRGGMEWSVYQLDATTGYYTEVAEGHGAPDLSDIDALVASYTPGDYTRVDDDDYYEGTSDDDDFQGEDGDDIYQGGEGHDRVVYHGSTSVHIDLDDDQAQDTGYGYDTFSDIEEVETGDADDYVSGDAAANRLIGNGGRDELHGGEGDDDLEGGRGNDRLYGGSDDDTLNGGSGRDRLSGDDGDDHLSGGAGRDRLFGGRGDDDLSGGDDADRIKGGAGLDSLSGDTGNDRLFGQAGDDTLSGGEGNDIIKGGSGNDSMAGDAGNDRLFGQAGDDIMDGGEGDDRLVGGSGNDTMTGGTGADVFVFEDADGDDTITDFEIGTDLLYIDAGDETAFDELTVTAVGSDAVVDYSGGSITLTGVDAALLDADSFVFG</sequence>
<feature type="compositionally biased region" description="Basic and acidic residues" evidence="3">
    <location>
        <begin position="319"/>
        <end position="339"/>
    </location>
</feature>
<dbReference type="RefSeq" id="WP_176853923.1">
    <property type="nucleotide sequence ID" value="NZ_JABCJD010000003.1"/>
</dbReference>
<dbReference type="InterPro" id="IPR001343">
    <property type="entry name" value="Hemolysn_Ca-bd"/>
</dbReference>
<dbReference type="Gene3D" id="2.150.10.10">
    <property type="entry name" value="Serralysin-like metalloprotease, C-terminal"/>
    <property type="match status" value="3"/>
</dbReference>
<feature type="region of interest" description="Disordered" evidence="3">
    <location>
        <begin position="97"/>
        <end position="133"/>
    </location>
</feature>
<gene>
    <name evidence="4" type="ORF">HJ526_08840</name>
</gene>
<dbReference type="PRINTS" id="PR00313">
    <property type="entry name" value="CABNDNGRPT"/>
</dbReference>
<feature type="compositionally biased region" description="Acidic residues" evidence="3">
    <location>
        <begin position="231"/>
        <end position="252"/>
    </location>
</feature>
<dbReference type="Pfam" id="PF00353">
    <property type="entry name" value="HemolysinCabind"/>
    <property type="match status" value="5"/>
</dbReference>
<dbReference type="InterPro" id="IPR018511">
    <property type="entry name" value="Hemolysin-typ_Ca-bd_CS"/>
</dbReference>
<comment type="subcellular location">
    <subcellularLocation>
        <location evidence="1">Secreted</location>
    </subcellularLocation>
</comment>
<protein>
    <submittedName>
        <fullName evidence="4">Calcium-binding protein</fullName>
    </submittedName>
</protein>
<feature type="region of interest" description="Disordered" evidence="3">
    <location>
        <begin position="229"/>
        <end position="260"/>
    </location>
</feature>
<evidence type="ECO:0000256" key="1">
    <source>
        <dbReference type="ARBA" id="ARBA00004613"/>
    </source>
</evidence>
<proteinExistence type="predicted"/>
<dbReference type="InterPro" id="IPR011049">
    <property type="entry name" value="Serralysin-like_metalloprot_C"/>
</dbReference>